<comment type="caution">
    <text evidence="6">The sequence shown here is derived from an EMBL/GenBank/DDBJ whole genome shotgun (WGS) entry which is preliminary data.</text>
</comment>
<dbReference type="InterPro" id="IPR036188">
    <property type="entry name" value="FAD/NAD-bd_sf"/>
</dbReference>
<dbReference type="PRINTS" id="PR00368">
    <property type="entry name" value="FADPNR"/>
</dbReference>
<dbReference type="InterPro" id="IPR004099">
    <property type="entry name" value="Pyr_nucl-diS_OxRdtase_dimer"/>
</dbReference>
<dbReference type="PRINTS" id="PR00411">
    <property type="entry name" value="PNDRDTASEI"/>
</dbReference>
<keyword evidence="1" id="KW-0285">Flavoprotein</keyword>
<dbReference type="AlphaFoldDB" id="X1UX13"/>
<dbReference type="Gene3D" id="3.30.390.30">
    <property type="match status" value="1"/>
</dbReference>
<proteinExistence type="predicted"/>
<dbReference type="GO" id="GO:0050660">
    <property type="term" value="F:flavin adenine dinucleotide binding"/>
    <property type="evidence" value="ECO:0007669"/>
    <property type="project" value="TreeGrafter"/>
</dbReference>
<dbReference type="EMBL" id="BARW01028975">
    <property type="protein sequence ID" value="GAJ04446.1"/>
    <property type="molecule type" value="Genomic_DNA"/>
</dbReference>
<reference evidence="6" key="1">
    <citation type="journal article" date="2014" name="Front. Microbiol.">
        <title>High frequency of phylogenetically diverse reductive dehalogenase-homologous genes in deep subseafloor sedimentary metagenomes.</title>
        <authorList>
            <person name="Kawai M."/>
            <person name="Futagami T."/>
            <person name="Toyoda A."/>
            <person name="Takaki Y."/>
            <person name="Nishi S."/>
            <person name="Hori S."/>
            <person name="Arai W."/>
            <person name="Tsubouchi T."/>
            <person name="Morono Y."/>
            <person name="Uchiyama I."/>
            <person name="Ito T."/>
            <person name="Fujiyama A."/>
            <person name="Inagaki F."/>
            <person name="Takami H."/>
        </authorList>
    </citation>
    <scope>NUCLEOTIDE SEQUENCE</scope>
    <source>
        <strain evidence="6">Expedition CK06-06</strain>
    </source>
</reference>
<dbReference type="InterPro" id="IPR023753">
    <property type="entry name" value="FAD/NAD-binding_dom"/>
</dbReference>
<evidence type="ECO:0000259" key="4">
    <source>
        <dbReference type="Pfam" id="PF02852"/>
    </source>
</evidence>
<evidence type="ECO:0000256" key="3">
    <source>
        <dbReference type="ARBA" id="ARBA00023027"/>
    </source>
</evidence>
<evidence type="ECO:0008006" key="7">
    <source>
        <dbReference type="Google" id="ProtNLM"/>
    </source>
</evidence>
<name>X1UX13_9ZZZZ</name>
<dbReference type="SUPFAM" id="SSF51905">
    <property type="entry name" value="FAD/NAD(P)-binding domain"/>
    <property type="match status" value="1"/>
</dbReference>
<evidence type="ECO:0000259" key="5">
    <source>
        <dbReference type="Pfam" id="PF07992"/>
    </source>
</evidence>
<dbReference type="GO" id="GO:0004148">
    <property type="term" value="F:dihydrolipoyl dehydrogenase (NADH) activity"/>
    <property type="evidence" value="ECO:0007669"/>
    <property type="project" value="TreeGrafter"/>
</dbReference>
<dbReference type="PANTHER" id="PTHR22912">
    <property type="entry name" value="DISULFIDE OXIDOREDUCTASE"/>
    <property type="match status" value="1"/>
</dbReference>
<accession>X1UX13</accession>
<dbReference type="Pfam" id="PF07992">
    <property type="entry name" value="Pyr_redox_2"/>
    <property type="match status" value="1"/>
</dbReference>
<protein>
    <recommendedName>
        <fullName evidence="7">FAD/NAD(P)-binding domain-containing protein</fullName>
    </recommendedName>
</protein>
<evidence type="ECO:0000256" key="2">
    <source>
        <dbReference type="ARBA" id="ARBA00022827"/>
    </source>
</evidence>
<dbReference type="Gene3D" id="3.50.50.60">
    <property type="entry name" value="FAD/NAD(P)-binding domain"/>
    <property type="match status" value="2"/>
</dbReference>
<evidence type="ECO:0000256" key="1">
    <source>
        <dbReference type="ARBA" id="ARBA00022630"/>
    </source>
</evidence>
<feature type="non-terminal residue" evidence="6">
    <location>
        <position position="1"/>
    </location>
</feature>
<gene>
    <name evidence="6" type="ORF">S12H4_46655</name>
</gene>
<dbReference type="Pfam" id="PF02852">
    <property type="entry name" value="Pyr_redox_dim"/>
    <property type="match status" value="1"/>
</dbReference>
<dbReference type="SUPFAM" id="SSF55424">
    <property type="entry name" value="FAD/NAD-linked reductases, dimerisation (C-terminal) domain"/>
    <property type="match status" value="1"/>
</dbReference>
<dbReference type="InterPro" id="IPR050151">
    <property type="entry name" value="Class-I_Pyr_Nuc-Dis_Oxidored"/>
</dbReference>
<dbReference type="InterPro" id="IPR016156">
    <property type="entry name" value="FAD/NAD-linked_Rdtase_dimer_sf"/>
</dbReference>
<keyword evidence="2" id="KW-0274">FAD</keyword>
<organism evidence="6">
    <name type="scientific">marine sediment metagenome</name>
    <dbReference type="NCBI Taxonomy" id="412755"/>
    <lineage>
        <taxon>unclassified sequences</taxon>
        <taxon>metagenomes</taxon>
        <taxon>ecological metagenomes</taxon>
    </lineage>
</organism>
<feature type="non-terminal residue" evidence="6">
    <location>
        <position position="253"/>
    </location>
</feature>
<dbReference type="GO" id="GO:0006103">
    <property type="term" value="P:2-oxoglutarate metabolic process"/>
    <property type="evidence" value="ECO:0007669"/>
    <property type="project" value="TreeGrafter"/>
</dbReference>
<feature type="domain" description="FAD/NAD(P)-binding" evidence="5">
    <location>
        <begin position="4"/>
        <end position="174"/>
    </location>
</feature>
<evidence type="ECO:0000313" key="6">
    <source>
        <dbReference type="EMBL" id="GAJ04446.1"/>
    </source>
</evidence>
<feature type="domain" description="Pyridine nucleotide-disulphide oxidoreductase dimerisation" evidence="4">
    <location>
        <begin position="193"/>
        <end position="253"/>
    </location>
</feature>
<dbReference type="PANTHER" id="PTHR22912:SF151">
    <property type="entry name" value="DIHYDROLIPOYL DEHYDROGENASE, MITOCHONDRIAL"/>
    <property type="match status" value="1"/>
</dbReference>
<sequence>FDGKTIVSSYEALSFNRVPENLLVIGAGAIGLELGSVWARLGSSVTVVETMPSILPGWDKQLCRALQRELTKQGIKFLLETRITGVSNNKGKAVLTVVDKNGKEIALSGEKVLVAVGRKPYMEGLNIGSTEIQYLEDGKRLKVNELFQTETPGVYAIGDLIHGPMLAHKAEEEGIAAVECMAGKAGHVNYSLIPGIVYTWPEAAVVGFTEEELNNKGVPFNKGYFPFSGNGRAIAMDEQAGFVKILSEKESDR</sequence>
<keyword evidence="3" id="KW-0520">NAD</keyword>